<dbReference type="InterPro" id="IPR005828">
    <property type="entry name" value="MFS_sugar_transport-like"/>
</dbReference>
<dbReference type="InterPro" id="IPR020846">
    <property type="entry name" value="MFS_dom"/>
</dbReference>
<evidence type="ECO:0000259" key="9">
    <source>
        <dbReference type="PROSITE" id="PS50850"/>
    </source>
</evidence>
<feature type="transmembrane region" description="Helical" evidence="8">
    <location>
        <begin position="175"/>
        <end position="194"/>
    </location>
</feature>
<name>A0AAV9IBE6_9RHOD</name>
<comment type="similarity">
    <text evidence="2 7">Belongs to the major facilitator superfamily. Sugar transporter (TC 2.A.1.1) family.</text>
</comment>
<gene>
    <name evidence="10" type="ORF">GAYE_SCF04G2524</name>
</gene>
<dbReference type="InterPro" id="IPR005829">
    <property type="entry name" value="Sugar_transporter_CS"/>
</dbReference>
<evidence type="ECO:0000256" key="7">
    <source>
        <dbReference type="RuleBase" id="RU003346"/>
    </source>
</evidence>
<dbReference type="PANTHER" id="PTHR48020:SF12">
    <property type="entry name" value="PROTON MYO-INOSITOL COTRANSPORTER"/>
    <property type="match status" value="1"/>
</dbReference>
<feature type="domain" description="Major facilitator superfamily (MFS) profile" evidence="9">
    <location>
        <begin position="20"/>
        <end position="447"/>
    </location>
</feature>
<dbReference type="NCBIfam" id="TIGR00879">
    <property type="entry name" value="SP"/>
    <property type="match status" value="1"/>
</dbReference>
<keyword evidence="3 7" id="KW-0813">Transport</keyword>
<dbReference type="PANTHER" id="PTHR48020">
    <property type="entry name" value="PROTON MYO-INOSITOL COTRANSPORTER"/>
    <property type="match status" value="1"/>
</dbReference>
<evidence type="ECO:0000256" key="4">
    <source>
        <dbReference type="ARBA" id="ARBA00022692"/>
    </source>
</evidence>
<keyword evidence="5 8" id="KW-1133">Transmembrane helix</keyword>
<feature type="transmembrane region" description="Helical" evidence="8">
    <location>
        <begin position="115"/>
        <end position="133"/>
    </location>
</feature>
<keyword evidence="4 8" id="KW-0812">Transmembrane</keyword>
<dbReference type="GO" id="GO:0016020">
    <property type="term" value="C:membrane"/>
    <property type="evidence" value="ECO:0007669"/>
    <property type="project" value="UniProtKB-SubCell"/>
</dbReference>
<protein>
    <recommendedName>
        <fullName evidence="9">Major facilitator superfamily (MFS) profile domain-containing protein</fullName>
    </recommendedName>
</protein>
<evidence type="ECO:0000256" key="6">
    <source>
        <dbReference type="ARBA" id="ARBA00023136"/>
    </source>
</evidence>
<sequence>MATTSFMEKLKSLPAKLYILLIVCTLGGSVLGIDTALVSGAQLFFITRFHLDTSLHGLTIAATMLGALVGAILSTVLNKYVGRKGAMFFGGIDALAAGLIEAFSNIWGVLLLGRLILGICFGIMTSTIPIYLAECAPTDVRGIFTTVYQLAYAFGYFIGLIVDVIFVHVEHGWRFMLGSVIVPASLVTCGLFFAEESPRWLLARRRENAAWNALRKMRSSEELATQDFDMMRQFLEKERQTTKEQPGFFRTLYEKPSVRRPVMLGIALQIAQQFCGVNAVMFYFDYVLQLAGMTASRSIDVSVALGFATVLFTFPTFWLIDRFGRRIVLLSTMPFLSVMLWVCGFSFFGGTKIREALNIVGTLLFRFFYGPGLGPVPWVIVAEIYPWYVRSQCLTLNSFACYMLNFVVSFSWPTMLKSMHAQGAYSFFAGFTLLSTCFIYLFVPETKGVEMEAIQELFQYPLYTIAKKNVSETKAYMSKVSWFRRWVGGNGGEQERTFEKDRKKPVQDDYKESVGIDEQERVATCGASSSKF</sequence>
<dbReference type="AlphaFoldDB" id="A0AAV9IBE6"/>
<dbReference type="InterPro" id="IPR003663">
    <property type="entry name" value="Sugar/inositol_transpt"/>
</dbReference>
<keyword evidence="11" id="KW-1185">Reference proteome</keyword>
<evidence type="ECO:0000313" key="10">
    <source>
        <dbReference type="EMBL" id="KAK4524623.1"/>
    </source>
</evidence>
<feature type="transmembrane region" description="Helical" evidence="8">
    <location>
        <begin position="368"/>
        <end position="387"/>
    </location>
</feature>
<dbReference type="SUPFAM" id="SSF103473">
    <property type="entry name" value="MFS general substrate transporter"/>
    <property type="match status" value="1"/>
</dbReference>
<dbReference type="EMBL" id="JANCYU010000024">
    <property type="protein sequence ID" value="KAK4524623.1"/>
    <property type="molecule type" value="Genomic_DNA"/>
</dbReference>
<dbReference type="InterPro" id="IPR050814">
    <property type="entry name" value="Myo-inositol_Transporter"/>
</dbReference>
<accession>A0AAV9IBE6</accession>
<dbReference type="GO" id="GO:0022857">
    <property type="term" value="F:transmembrane transporter activity"/>
    <property type="evidence" value="ECO:0007669"/>
    <property type="project" value="InterPro"/>
</dbReference>
<feature type="transmembrane region" description="Helical" evidence="8">
    <location>
        <begin position="424"/>
        <end position="443"/>
    </location>
</feature>
<dbReference type="Pfam" id="PF00083">
    <property type="entry name" value="Sugar_tr"/>
    <property type="match status" value="1"/>
</dbReference>
<comment type="subcellular location">
    <subcellularLocation>
        <location evidence="1">Membrane</location>
        <topology evidence="1">Multi-pass membrane protein</topology>
    </subcellularLocation>
</comment>
<feature type="transmembrane region" description="Helical" evidence="8">
    <location>
        <begin position="394"/>
        <end position="412"/>
    </location>
</feature>
<evidence type="ECO:0000256" key="3">
    <source>
        <dbReference type="ARBA" id="ARBA00022448"/>
    </source>
</evidence>
<dbReference type="PROSITE" id="PS00217">
    <property type="entry name" value="SUGAR_TRANSPORT_2"/>
    <property type="match status" value="1"/>
</dbReference>
<dbReference type="PROSITE" id="PS00216">
    <property type="entry name" value="SUGAR_TRANSPORT_1"/>
    <property type="match status" value="1"/>
</dbReference>
<comment type="caution">
    <text evidence="10">The sequence shown here is derived from an EMBL/GenBank/DDBJ whole genome shotgun (WGS) entry which is preliminary data.</text>
</comment>
<evidence type="ECO:0000256" key="1">
    <source>
        <dbReference type="ARBA" id="ARBA00004141"/>
    </source>
</evidence>
<dbReference type="PROSITE" id="PS50850">
    <property type="entry name" value="MFS"/>
    <property type="match status" value="1"/>
</dbReference>
<evidence type="ECO:0000256" key="2">
    <source>
        <dbReference type="ARBA" id="ARBA00010992"/>
    </source>
</evidence>
<dbReference type="PRINTS" id="PR00171">
    <property type="entry name" value="SUGRTRNSPORT"/>
</dbReference>
<feature type="transmembrane region" description="Helical" evidence="8">
    <location>
        <begin position="88"/>
        <end position="109"/>
    </location>
</feature>
<evidence type="ECO:0000256" key="8">
    <source>
        <dbReference type="SAM" id="Phobius"/>
    </source>
</evidence>
<feature type="transmembrane region" description="Helical" evidence="8">
    <location>
        <begin position="303"/>
        <end position="320"/>
    </location>
</feature>
<proteinExistence type="inferred from homology"/>
<feature type="transmembrane region" description="Helical" evidence="8">
    <location>
        <begin position="262"/>
        <end position="283"/>
    </location>
</feature>
<reference evidence="10 11" key="1">
    <citation type="submission" date="2022-07" db="EMBL/GenBank/DDBJ databases">
        <title>Genome-wide signatures of adaptation to extreme environments.</title>
        <authorList>
            <person name="Cho C.H."/>
            <person name="Yoon H.S."/>
        </authorList>
    </citation>
    <scope>NUCLEOTIDE SEQUENCE [LARGE SCALE GENOMIC DNA]</scope>
    <source>
        <strain evidence="10 11">108.79 E11</strain>
    </source>
</reference>
<dbReference type="Gene3D" id="1.20.1250.20">
    <property type="entry name" value="MFS general substrate transporter like domains"/>
    <property type="match status" value="1"/>
</dbReference>
<organism evidence="10 11">
    <name type="scientific">Galdieria yellowstonensis</name>
    <dbReference type="NCBI Taxonomy" id="3028027"/>
    <lineage>
        <taxon>Eukaryota</taxon>
        <taxon>Rhodophyta</taxon>
        <taxon>Bangiophyceae</taxon>
        <taxon>Galdieriales</taxon>
        <taxon>Galdieriaceae</taxon>
        <taxon>Galdieria</taxon>
    </lineage>
</organism>
<feature type="transmembrane region" description="Helical" evidence="8">
    <location>
        <begin position="327"/>
        <end position="348"/>
    </location>
</feature>
<evidence type="ECO:0000256" key="5">
    <source>
        <dbReference type="ARBA" id="ARBA00022989"/>
    </source>
</evidence>
<evidence type="ECO:0000313" key="11">
    <source>
        <dbReference type="Proteomes" id="UP001300502"/>
    </source>
</evidence>
<dbReference type="Proteomes" id="UP001300502">
    <property type="component" value="Unassembled WGS sequence"/>
</dbReference>
<feature type="transmembrane region" description="Helical" evidence="8">
    <location>
        <begin position="145"/>
        <end position="169"/>
    </location>
</feature>
<keyword evidence="6 8" id="KW-0472">Membrane</keyword>
<feature type="transmembrane region" description="Helical" evidence="8">
    <location>
        <begin position="56"/>
        <end position="76"/>
    </location>
</feature>
<dbReference type="InterPro" id="IPR036259">
    <property type="entry name" value="MFS_trans_sf"/>
</dbReference>